<dbReference type="Pfam" id="PF04126">
    <property type="entry name" value="Cyclophil_like"/>
    <property type="match status" value="1"/>
</dbReference>
<name>A0A7C3WKJ8_THEPE</name>
<accession>A0A7C3WKJ8</accession>
<evidence type="ECO:0000313" key="2">
    <source>
        <dbReference type="EMBL" id="HGB25200.1"/>
    </source>
</evidence>
<proteinExistence type="predicted"/>
<reference evidence="2" key="1">
    <citation type="journal article" date="2020" name="mSystems">
        <title>Genome- and Community-Level Interaction Insights into Carbon Utilization and Element Cycling Functions of Hydrothermarchaeota in Hydrothermal Sediment.</title>
        <authorList>
            <person name="Zhou Z."/>
            <person name="Liu Y."/>
            <person name="Xu W."/>
            <person name="Pan J."/>
            <person name="Luo Z.H."/>
            <person name="Li M."/>
        </authorList>
    </citation>
    <scope>NUCLEOTIDE SEQUENCE [LARGE SCALE GENOMIC DNA]</scope>
    <source>
        <strain evidence="2">SpSt-8</strain>
    </source>
</reference>
<feature type="domain" description="Cyclophilin TM1367-like" evidence="1">
    <location>
        <begin position="26"/>
        <end position="134"/>
    </location>
</feature>
<gene>
    <name evidence="2" type="ORF">ENV88_04030</name>
</gene>
<comment type="caution">
    <text evidence="2">The sequence shown here is derived from an EMBL/GenBank/DDBJ whole genome shotgun (WGS) entry which is preliminary data.</text>
</comment>
<dbReference type="SUPFAM" id="SSF50891">
    <property type="entry name" value="Cyclophilin-like"/>
    <property type="match status" value="1"/>
</dbReference>
<dbReference type="InterPro" id="IPR025658">
    <property type="entry name" value="Cyclophilin_TM1367"/>
</dbReference>
<organism evidence="2">
    <name type="scientific">Thermofilum pendens</name>
    <dbReference type="NCBI Taxonomy" id="2269"/>
    <lineage>
        <taxon>Archaea</taxon>
        <taxon>Thermoproteota</taxon>
        <taxon>Thermoprotei</taxon>
        <taxon>Thermofilales</taxon>
        <taxon>Thermofilaceae</taxon>
        <taxon>Thermofilum</taxon>
    </lineage>
</organism>
<dbReference type="InterPro" id="IPR029000">
    <property type="entry name" value="Cyclophilin-like_dom_sf"/>
</dbReference>
<dbReference type="AlphaFoldDB" id="A0A7C3WKJ8"/>
<dbReference type="Gene3D" id="2.40.100.20">
    <property type="match status" value="1"/>
</dbReference>
<dbReference type="EMBL" id="DTIB01000088">
    <property type="protein sequence ID" value="HGB25200.1"/>
    <property type="molecule type" value="Genomic_DNA"/>
</dbReference>
<protein>
    <recommendedName>
        <fullName evidence="1">Cyclophilin TM1367-like domain-containing protein</fullName>
    </recommendedName>
</protein>
<sequence>MGRTGTLSKPSPHRVYIQALAVLSVYIRISFGGRLEIPAYIPEERFWSPIRRSLPLRSKTRVWKEEVYFPTEVALEGELTSRVPEGCLAYWPPERALCLFAWASQPYGPVVRLGWLLGPKQNVFEVEEDEEVVVDEPRRGDYPERLWSLADLLRAQGFLAVPRSWEGFQSVVGAAVRPDIRVGFEIFVEDFGFIVESDPLYLRDFSPVDESFRRSLQRARVFRSRLDVSEDGYVVLSEYARSESELVSAVHTVVQDFARAIDILQLR</sequence>
<evidence type="ECO:0000259" key="1">
    <source>
        <dbReference type="Pfam" id="PF04126"/>
    </source>
</evidence>